<dbReference type="EMBL" id="WKPO01000068">
    <property type="protein sequence ID" value="MSB51271.1"/>
    <property type="molecule type" value="Genomic_DNA"/>
</dbReference>
<evidence type="ECO:0000313" key="7">
    <source>
        <dbReference type="Proteomes" id="UP000434475"/>
    </source>
</evidence>
<keyword evidence="1" id="KW-0677">Repeat</keyword>
<feature type="domain" description="SLH" evidence="3">
    <location>
        <begin position="92"/>
        <end position="155"/>
    </location>
</feature>
<feature type="domain" description="SLH" evidence="3">
    <location>
        <begin position="27"/>
        <end position="90"/>
    </location>
</feature>
<dbReference type="PROSITE" id="PS51272">
    <property type="entry name" value="SLH"/>
    <property type="match status" value="2"/>
</dbReference>
<evidence type="ECO:0000256" key="2">
    <source>
        <dbReference type="SAM" id="SignalP"/>
    </source>
</evidence>
<dbReference type="Proteomes" id="UP000429811">
    <property type="component" value="Unassembled WGS sequence"/>
</dbReference>
<dbReference type="EMBL" id="WKPR01000060">
    <property type="protein sequence ID" value="MSB22954.1"/>
    <property type="molecule type" value="Genomic_DNA"/>
</dbReference>
<evidence type="ECO:0000313" key="6">
    <source>
        <dbReference type="Proteomes" id="UP000429811"/>
    </source>
</evidence>
<organism evidence="4 7">
    <name type="scientific">Flavonifractor plautii</name>
    <name type="common">Fusobacterium plautii</name>
    <dbReference type="NCBI Taxonomy" id="292800"/>
    <lineage>
        <taxon>Bacteria</taxon>
        <taxon>Bacillati</taxon>
        <taxon>Bacillota</taxon>
        <taxon>Clostridia</taxon>
        <taxon>Eubacteriales</taxon>
        <taxon>Oscillospiraceae</taxon>
        <taxon>Flavonifractor</taxon>
    </lineage>
</organism>
<gene>
    <name evidence="5" type="ORF">GKE90_21730</name>
    <name evidence="4" type="ORF">GKE97_26290</name>
</gene>
<dbReference type="InterPro" id="IPR001119">
    <property type="entry name" value="SLH_dom"/>
</dbReference>
<reference evidence="6 7" key="1">
    <citation type="journal article" date="2019" name="Nat. Med.">
        <title>A library of human gut bacterial isolates paired with longitudinal multiomics data enables mechanistic microbiome research.</title>
        <authorList>
            <person name="Poyet M."/>
            <person name="Groussin M."/>
            <person name="Gibbons S.M."/>
            <person name="Avila-Pacheco J."/>
            <person name="Jiang X."/>
            <person name="Kearney S.M."/>
            <person name="Perrotta A.R."/>
            <person name="Berdy B."/>
            <person name="Zhao S."/>
            <person name="Lieberman T.D."/>
            <person name="Swanson P.K."/>
            <person name="Smith M."/>
            <person name="Roesemann S."/>
            <person name="Alexander J.E."/>
            <person name="Rich S.A."/>
            <person name="Livny J."/>
            <person name="Vlamakis H."/>
            <person name="Clish C."/>
            <person name="Bullock K."/>
            <person name="Deik A."/>
            <person name="Scott J."/>
            <person name="Pierce K.A."/>
            <person name="Xavier R.J."/>
            <person name="Alm E.J."/>
        </authorList>
    </citation>
    <scope>NUCLEOTIDE SEQUENCE [LARGE SCALE GENOMIC DNA]</scope>
    <source>
        <strain evidence="4 7">BIOML-A2</strain>
        <strain evidence="5 6">BIOML-A5</strain>
    </source>
</reference>
<protein>
    <submittedName>
        <fullName evidence="4">S-layer homology domain-containing protein</fullName>
    </submittedName>
</protein>
<evidence type="ECO:0000313" key="4">
    <source>
        <dbReference type="EMBL" id="MSB22954.1"/>
    </source>
</evidence>
<sequence length="199" mass="20799">MRNLKRTLSLVMAMALIVGMMVVSASAVSSDFNDSAEITNTEAVDVMTAIGVFEGTDKGAFNPTGILTREQAAKIVAVMLLGEEDANKLSTNSTTFKDVAANRWSAGYIGYCVQQGILAGTGNGNFDPEGELTGLAFAKMMLVALGYDAKVANYVGNDWAINVAADAVNAGIAPKGIVLADAMTREQAAQMAFQTLTAD</sequence>
<evidence type="ECO:0000313" key="5">
    <source>
        <dbReference type="EMBL" id="MSB51271.1"/>
    </source>
</evidence>
<dbReference type="AlphaFoldDB" id="A0A6I2R899"/>
<proteinExistence type="predicted"/>
<accession>A0A6I2R899</accession>
<evidence type="ECO:0000256" key="1">
    <source>
        <dbReference type="ARBA" id="ARBA00022737"/>
    </source>
</evidence>
<feature type="non-terminal residue" evidence="4">
    <location>
        <position position="199"/>
    </location>
</feature>
<evidence type="ECO:0000259" key="3">
    <source>
        <dbReference type="PROSITE" id="PS51272"/>
    </source>
</evidence>
<dbReference type="Pfam" id="PF00395">
    <property type="entry name" value="SLH"/>
    <property type="match status" value="2"/>
</dbReference>
<comment type="caution">
    <text evidence="4">The sequence shown here is derived from an EMBL/GenBank/DDBJ whole genome shotgun (WGS) entry which is preliminary data.</text>
</comment>
<dbReference type="RefSeq" id="WP_173017595.1">
    <property type="nucleotide sequence ID" value="NZ_JAJBSA010000218.1"/>
</dbReference>
<keyword evidence="2" id="KW-0732">Signal</keyword>
<feature type="chain" id="PRO_5038248580" evidence="2">
    <location>
        <begin position="26"/>
        <end position="199"/>
    </location>
</feature>
<feature type="signal peptide" evidence="2">
    <location>
        <begin position="1"/>
        <end position="25"/>
    </location>
</feature>
<dbReference type="Proteomes" id="UP000434475">
    <property type="component" value="Unassembled WGS sequence"/>
</dbReference>
<name>A0A6I2R899_FLAPL</name>